<organism evidence="1 2">
    <name type="scientific">Hohenbuehelia grisea</name>
    <dbReference type="NCBI Taxonomy" id="104357"/>
    <lineage>
        <taxon>Eukaryota</taxon>
        <taxon>Fungi</taxon>
        <taxon>Dikarya</taxon>
        <taxon>Basidiomycota</taxon>
        <taxon>Agaricomycotina</taxon>
        <taxon>Agaricomycetes</taxon>
        <taxon>Agaricomycetidae</taxon>
        <taxon>Agaricales</taxon>
        <taxon>Pleurotineae</taxon>
        <taxon>Pleurotaceae</taxon>
        <taxon>Hohenbuehelia</taxon>
    </lineage>
</organism>
<dbReference type="Proteomes" id="UP001556367">
    <property type="component" value="Unassembled WGS sequence"/>
</dbReference>
<gene>
    <name evidence="1" type="ORF">HGRIS_012071</name>
</gene>
<proteinExistence type="predicted"/>
<reference evidence="2" key="1">
    <citation type="submission" date="2024-06" db="EMBL/GenBank/DDBJ databases">
        <title>Multi-omics analyses provide insights into the biosynthesis of the anticancer antibiotic pleurotin in Hohenbuehelia grisea.</title>
        <authorList>
            <person name="Weaver J.A."/>
            <person name="Alberti F."/>
        </authorList>
    </citation>
    <scope>NUCLEOTIDE SEQUENCE [LARGE SCALE GENOMIC DNA]</scope>
    <source>
        <strain evidence="2">T-177</strain>
    </source>
</reference>
<comment type="caution">
    <text evidence="1">The sequence shown here is derived from an EMBL/GenBank/DDBJ whole genome shotgun (WGS) entry which is preliminary data.</text>
</comment>
<accession>A0ABR3IR70</accession>
<evidence type="ECO:0000313" key="1">
    <source>
        <dbReference type="EMBL" id="KAL0945783.1"/>
    </source>
</evidence>
<keyword evidence="2" id="KW-1185">Reference proteome</keyword>
<name>A0ABR3IR70_9AGAR</name>
<dbReference type="EMBL" id="JASNQZ010000015">
    <property type="protein sequence ID" value="KAL0945783.1"/>
    <property type="molecule type" value="Genomic_DNA"/>
</dbReference>
<sequence length="168" mass="19002">MRVAGPLAAWLMRARPPVKLERLLLWGGGYDSEESLVEYLMFAGDVLRKLRIIEVYMSSTMDTLLAGVPWSSLTALESFMIDYASSFPDTKILALLRALRALPALRHLAMERHPKAVLSESVAQFDHLFRLPGFPALCTLRFPKAQLAWEDRLELYPVCAARGILVWK</sequence>
<protein>
    <submittedName>
        <fullName evidence="1">Uncharacterized protein</fullName>
    </submittedName>
</protein>
<evidence type="ECO:0000313" key="2">
    <source>
        <dbReference type="Proteomes" id="UP001556367"/>
    </source>
</evidence>